<dbReference type="InterPro" id="IPR027417">
    <property type="entry name" value="P-loop_NTPase"/>
</dbReference>
<dbReference type="PANTHER" id="PTHR11070">
    <property type="entry name" value="UVRD / RECB / PCRA DNA HELICASE FAMILY MEMBER"/>
    <property type="match status" value="1"/>
</dbReference>
<dbReference type="InterPro" id="IPR011528">
    <property type="entry name" value="NERD"/>
</dbReference>
<dbReference type="Pfam" id="PF01695">
    <property type="entry name" value="IstB_IS21"/>
    <property type="match status" value="1"/>
</dbReference>
<feature type="domain" description="UvrD-like helicase C-terminal" evidence="3">
    <location>
        <begin position="514"/>
        <end position="556"/>
    </location>
</feature>
<evidence type="ECO:0000259" key="3">
    <source>
        <dbReference type="Pfam" id="PF13538"/>
    </source>
</evidence>
<keyword evidence="4" id="KW-0378">Hydrolase</keyword>
<feature type="domain" description="IstB-like ATP-binding" evidence="1">
    <location>
        <begin position="224"/>
        <end position="278"/>
    </location>
</feature>
<keyword evidence="4" id="KW-0067">ATP-binding</keyword>
<name>A0A9D2WMU0_9FIRM</name>
<evidence type="ECO:0000313" key="4">
    <source>
        <dbReference type="EMBL" id="KAF1083763.1"/>
    </source>
</evidence>
<protein>
    <submittedName>
        <fullName evidence="4">ATP-dependent RecD-like DNA helicase</fullName>
        <ecNumber evidence="4">3.6.4.12</ecNumber>
    </submittedName>
</protein>
<dbReference type="GO" id="GO:0005524">
    <property type="term" value="F:ATP binding"/>
    <property type="evidence" value="ECO:0007669"/>
    <property type="project" value="InterPro"/>
</dbReference>
<evidence type="ECO:0000259" key="2">
    <source>
        <dbReference type="Pfam" id="PF08378"/>
    </source>
</evidence>
<sequence length="576" mass="65122">MIPAIITTGCSSPGEREIFNRLKNDPETRDWIVLHSLDIANHVKQVSGEIDFVIIIPSKGVLCLEVKACSKLKCQDGLWYYGFNQEPDPRGPFKQASQAMHSLRNWLVKCRPGLSRVVFWSAVVFPYIEFKKTSEEWHPWQVIDSRAFRARPISNLIEAVLNNARNFLQNGHAAAWFHPESREPYPGQCEAIARVLRPNFEFIESAKTRAIRKNEELKRYTEEQFVALDAMESNPRVAFAGPAGTGKTLLAIEAAKRGCSAGRKVLFVCFNRLLGKWLEEQTSNLNPLVVTSTLHRHMLKIAGQQLKPRESQDSSFWYNELPFQAMEKLLESEGADFVYDELVVDEAQDILRNNYLDFLDLSLKGGLATGRWRFFGDFEKQDIYNNAGLSLEEFIKSRGGHAPVFSLRVNCRNTPRIAALAQMLSQSQPGYTKVLRPDNRVEPELHYYCSEEDQQQLLVQILQKMYEEGFSGGDIVILSPKASGQCAVKVNTIPWKDRIKPYETAGKGHIGYCTVHAFKGLEAGVVIVTDVYRVTGPGADNLFYIALTRALHRLVVLAAETVKSEVRNILLQRGRG</sequence>
<keyword evidence="4" id="KW-0347">Helicase</keyword>
<dbReference type="Proteomes" id="UP000798488">
    <property type="component" value="Unassembled WGS sequence"/>
</dbReference>
<dbReference type="SUPFAM" id="SSF52540">
    <property type="entry name" value="P-loop containing nucleoside triphosphate hydrolases"/>
    <property type="match status" value="1"/>
</dbReference>
<dbReference type="GO" id="GO:0016787">
    <property type="term" value="F:hydrolase activity"/>
    <property type="evidence" value="ECO:0007669"/>
    <property type="project" value="UniProtKB-KW"/>
</dbReference>
<keyword evidence="5" id="KW-1185">Reference proteome</keyword>
<dbReference type="AlphaFoldDB" id="A0A9D2WMU0"/>
<dbReference type="GO" id="GO:0000725">
    <property type="term" value="P:recombinational repair"/>
    <property type="evidence" value="ECO:0007669"/>
    <property type="project" value="TreeGrafter"/>
</dbReference>
<dbReference type="GO" id="GO:0003677">
    <property type="term" value="F:DNA binding"/>
    <property type="evidence" value="ECO:0007669"/>
    <property type="project" value="InterPro"/>
</dbReference>
<keyword evidence="4" id="KW-0547">Nucleotide-binding</keyword>
<dbReference type="Pfam" id="PF13538">
    <property type="entry name" value="UvrD_C_2"/>
    <property type="match status" value="1"/>
</dbReference>
<dbReference type="EMBL" id="LSRS01000011">
    <property type="protein sequence ID" value="KAF1083763.1"/>
    <property type="molecule type" value="Genomic_DNA"/>
</dbReference>
<dbReference type="InterPro" id="IPR027785">
    <property type="entry name" value="UvrD-like_helicase_C"/>
</dbReference>
<dbReference type="Pfam" id="PF08378">
    <property type="entry name" value="NERD"/>
    <property type="match status" value="1"/>
</dbReference>
<gene>
    <name evidence="4" type="primary">recD2_2</name>
    <name evidence="4" type="ORF">SPSYN_03112</name>
</gene>
<accession>A0A9D2WMU0</accession>
<evidence type="ECO:0000259" key="1">
    <source>
        <dbReference type="Pfam" id="PF01695"/>
    </source>
</evidence>
<feature type="domain" description="NERD" evidence="2">
    <location>
        <begin position="13"/>
        <end position="126"/>
    </location>
</feature>
<dbReference type="PANTHER" id="PTHR11070:SF2">
    <property type="entry name" value="ATP-DEPENDENT DNA HELICASE SRS2"/>
    <property type="match status" value="1"/>
</dbReference>
<dbReference type="InterPro" id="IPR002611">
    <property type="entry name" value="IstB_ATP-bd"/>
</dbReference>
<evidence type="ECO:0000313" key="5">
    <source>
        <dbReference type="Proteomes" id="UP000798488"/>
    </source>
</evidence>
<dbReference type="InterPro" id="IPR000212">
    <property type="entry name" value="DNA_helicase_UvrD/REP"/>
</dbReference>
<organism evidence="4 5">
    <name type="scientific">Sporotomaculum syntrophicum</name>
    <dbReference type="NCBI Taxonomy" id="182264"/>
    <lineage>
        <taxon>Bacteria</taxon>
        <taxon>Bacillati</taxon>
        <taxon>Bacillota</taxon>
        <taxon>Clostridia</taxon>
        <taxon>Eubacteriales</taxon>
        <taxon>Desulfallaceae</taxon>
        <taxon>Sporotomaculum</taxon>
    </lineage>
</organism>
<dbReference type="EC" id="3.6.4.12" evidence="4"/>
<comment type="caution">
    <text evidence="4">The sequence shown here is derived from an EMBL/GenBank/DDBJ whole genome shotgun (WGS) entry which is preliminary data.</text>
</comment>
<dbReference type="Gene3D" id="3.40.50.300">
    <property type="entry name" value="P-loop containing nucleotide triphosphate hydrolases"/>
    <property type="match status" value="2"/>
</dbReference>
<dbReference type="GO" id="GO:0043138">
    <property type="term" value="F:3'-5' DNA helicase activity"/>
    <property type="evidence" value="ECO:0007669"/>
    <property type="project" value="TreeGrafter"/>
</dbReference>
<proteinExistence type="predicted"/>
<reference evidence="4" key="1">
    <citation type="submission" date="2016-02" db="EMBL/GenBank/DDBJ databases">
        <title>Draft Genome Sequence of Sporotomaculum syntrophicum Strain FB, a Syntrophic Benzoate Degrader.</title>
        <authorList>
            <person name="Nobu M.K."/>
            <person name="Narihiro T."/>
            <person name="Qiu Y.-L."/>
            <person name="Ohashi A."/>
            <person name="Liu W.-T."/>
            <person name="Yuji S."/>
        </authorList>
    </citation>
    <scope>NUCLEOTIDE SEQUENCE</scope>
    <source>
        <strain evidence="4">FB</strain>
    </source>
</reference>